<name>A0AAW5K5Q6_9BACT</name>
<evidence type="ECO:0000256" key="3">
    <source>
        <dbReference type="SAM" id="Phobius"/>
    </source>
</evidence>
<dbReference type="Pfam" id="PF03816">
    <property type="entry name" value="LytR_cpsA_psr"/>
    <property type="match status" value="1"/>
</dbReference>
<evidence type="ECO:0000313" key="7">
    <source>
        <dbReference type="Proteomes" id="UP001205919"/>
    </source>
</evidence>
<feature type="domain" description="Cell envelope-related transcriptional attenuator" evidence="4">
    <location>
        <begin position="78"/>
        <end position="224"/>
    </location>
</feature>
<keyword evidence="3" id="KW-0472">Membrane</keyword>
<gene>
    <name evidence="6" type="ORF">NE630_02770</name>
</gene>
<dbReference type="PANTHER" id="PTHR33392:SF6">
    <property type="entry name" value="POLYISOPRENYL-TEICHOIC ACID--PEPTIDOGLYCAN TEICHOIC ACID TRANSFERASE TAGU"/>
    <property type="match status" value="1"/>
</dbReference>
<dbReference type="Pfam" id="PF13399">
    <property type="entry name" value="LytR_C"/>
    <property type="match status" value="1"/>
</dbReference>
<dbReference type="InterPro" id="IPR004474">
    <property type="entry name" value="LytR_CpsA_psr"/>
</dbReference>
<evidence type="ECO:0000259" key="4">
    <source>
        <dbReference type="Pfam" id="PF03816"/>
    </source>
</evidence>
<feature type="transmembrane region" description="Helical" evidence="3">
    <location>
        <begin position="7"/>
        <end position="30"/>
    </location>
</feature>
<accession>A0AAW5K5Q6</accession>
<organism evidence="6 7">
    <name type="scientific">Cloacibacillus evryensis</name>
    <dbReference type="NCBI Taxonomy" id="508460"/>
    <lineage>
        <taxon>Bacteria</taxon>
        <taxon>Thermotogati</taxon>
        <taxon>Synergistota</taxon>
        <taxon>Synergistia</taxon>
        <taxon>Synergistales</taxon>
        <taxon>Synergistaceae</taxon>
        <taxon>Cloacibacillus</taxon>
    </lineage>
</organism>
<proteinExistence type="inferred from homology"/>
<dbReference type="Gene3D" id="3.30.70.2390">
    <property type="match status" value="1"/>
</dbReference>
<dbReference type="InterPro" id="IPR027381">
    <property type="entry name" value="LytR/CpsA/Psr_C"/>
</dbReference>
<feature type="compositionally biased region" description="Low complexity" evidence="2">
    <location>
        <begin position="340"/>
        <end position="352"/>
    </location>
</feature>
<feature type="domain" description="LytR/CpsA/Psr regulator C-terminal" evidence="5">
    <location>
        <begin position="375"/>
        <end position="462"/>
    </location>
</feature>
<dbReference type="Proteomes" id="UP001205919">
    <property type="component" value="Unassembled WGS sequence"/>
</dbReference>
<dbReference type="Gene3D" id="3.40.630.190">
    <property type="entry name" value="LCP protein"/>
    <property type="match status" value="1"/>
</dbReference>
<keyword evidence="3" id="KW-1133">Transmembrane helix</keyword>
<comment type="caution">
    <text evidence="6">The sequence shown here is derived from an EMBL/GenBank/DDBJ whole genome shotgun (WGS) entry which is preliminary data.</text>
</comment>
<dbReference type="RefSeq" id="WP_008711617.1">
    <property type="nucleotide sequence ID" value="NZ_CABKQM010000008.1"/>
</dbReference>
<dbReference type="AlphaFoldDB" id="A0AAW5K5Q6"/>
<evidence type="ECO:0000256" key="1">
    <source>
        <dbReference type="ARBA" id="ARBA00006068"/>
    </source>
</evidence>
<evidence type="ECO:0000313" key="6">
    <source>
        <dbReference type="EMBL" id="MCQ4813344.1"/>
    </source>
</evidence>
<sequence length="478" mass="52882">MKRSRTIILIIICGLIAILGGAGLRLYFAWHTSQDDIRKAFENESQKKENESYSALLKEQGRFNILLMGEDDVEGSRRSDTVLFITIDIDDKNMRVISLPRDTRVQIPHHGTQKLNHAFAYGGPDLLKATVENYLGQPILYYVVIDYDSFPEFVDMVGGVEIDVQKRMRYVDRAGGLDINIQPGRQLLNGETALKYVRFRKDALGDIGRIQRQQQFIKSLVKKAYDPRVLIKFPELAAQAMKIFKTDMSPTLAVQLAGFVQNELGRERMFFSMLPGEPAMIDRLSYWMGDVKAANAFLNAPVEALVSGDVTEGNGKNAKQVPFSTAGDDIAASKDGGGQPAEAAQNGAPAAKAAKKDEMTKEELLTLIKSMPESVAVLNGTGKAGVSSEISTRLQQLGVDVIHSGNAKHFDYQHCNIVYPTNASEKVKTTAQRLGTLLNIPKNLVRPSQQAFYASIIAGHDYKKLITLLDNMLKISNQ</sequence>
<evidence type="ECO:0000259" key="5">
    <source>
        <dbReference type="Pfam" id="PF13399"/>
    </source>
</evidence>
<protein>
    <submittedName>
        <fullName evidence="6">LCP family protein</fullName>
    </submittedName>
</protein>
<feature type="region of interest" description="Disordered" evidence="2">
    <location>
        <begin position="316"/>
        <end position="357"/>
    </location>
</feature>
<dbReference type="NCBIfam" id="TIGR00350">
    <property type="entry name" value="lytR_cpsA_psr"/>
    <property type="match status" value="1"/>
</dbReference>
<dbReference type="InterPro" id="IPR050922">
    <property type="entry name" value="LytR/CpsA/Psr_CW_biosynth"/>
</dbReference>
<keyword evidence="3" id="KW-0812">Transmembrane</keyword>
<keyword evidence="7" id="KW-1185">Reference proteome</keyword>
<reference evidence="6 7" key="1">
    <citation type="submission" date="2022-06" db="EMBL/GenBank/DDBJ databases">
        <title>Isolation of gut microbiota from human fecal samples.</title>
        <authorList>
            <person name="Pamer E.G."/>
            <person name="Barat B."/>
            <person name="Waligurski E."/>
            <person name="Medina S."/>
            <person name="Paddock L."/>
            <person name="Mostad J."/>
        </authorList>
    </citation>
    <scope>NUCLEOTIDE SEQUENCE [LARGE SCALE GENOMIC DNA]</scope>
    <source>
        <strain evidence="6 7">DFI.9.90</strain>
    </source>
</reference>
<evidence type="ECO:0000256" key="2">
    <source>
        <dbReference type="SAM" id="MobiDB-lite"/>
    </source>
</evidence>
<dbReference type="PANTHER" id="PTHR33392">
    <property type="entry name" value="POLYISOPRENYL-TEICHOIC ACID--PEPTIDOGLYCAN TEICHOIC ACID TRANSFERASE TAGU"/>
    <property type="match status" value="1"/>
</dbReference>
<dbReference type="EMBL" id="JANFYT010000004">
    <property type="protein sequence ID" value="MCQ4813344.1"/>
    <property type="molecule type" value="Genomic_DNA"/>
</dbReference>
<comment type="similarity">
    <text evidence="1">Belongs to the LytR/CpsA/Psr (LCP) family.</text>
</comment>